<reference evidence="18" key="1">
    <citation type="journal article" date="2020" name="mSystems">
        <title>Genome- and Community-Level Interaction Insights into Carbon Utilization and Element Cycling Functions of Hydrothermarchaeota in Hydrothermal Sediment.</title>
        <authorList>
            <person name="Zhou Z."/>
            <person name="Liu Y."/>
            <person name="Xu W."/>
            <person name="Pan J."/>
            <person name="Luo Z.H."/>
            <person name="Li M."/>
        </authorList>
    </citation>
    <scope>NUCLEOTIDE SEQUENCE [LARGE SCALE GENOMIC DNA]</scope>
    <source>
        <strain evidence="18">SpSt-81</strain>
    </source>
</reference>
<comment type="similarity">
    <text evidence="3 16">Belongs to the CDP-alcohol phosphatidyltransferase class-I family.</text>
</comment>
<keyword evidence="8 17" id="KW-0812">Transmembrane</keyword>
<keyword evidence="7 16" id="KW-0808">Transferase</keyword>
<keyword evidence="12" id="KW-0594">Phospholipid biosynthesis</keyword>
<comment type="caution">
    <text evidence="18">The sequence shown here is derived from an EMBL/GenBank/DDBJ whole genome shotgun (WGS) entry which is preliminary data.</text>
</comment>
<dbReference type="InterPro" id="IPR050324">
    <property type="entry name" value="CDP-alcohol_PTase-I"/>
</dbReference>
<evidence type="ECO:0000256" key="16">
    <source>
        <dbReference type="RuleBase" id="RU003750"/>
    </source>
</evidence>
<evidence type="ECO:0000256" key="9">
    <source>
        <dbReference type="ARBA" id="ARBA00022989"/>
    </source>
</evidence>
<evidence type="ECO:0000256" key="1">
    <source>
        <dbReference type="ARBA" id="ARBA00004141"/>
    </source>
</evidence>
<evidence type="ECO:0000256" key="11">
    <source>
        <dbReference type="ARBA" id="ARBA00023136"/>
    </source>
</evidence>
<evidence type="ECO:0000256" key="2">
    <source>
        <dbReference type="ARBA" id="ARBA00005042"/>
    </source>
</evidence>
<proteinExistence type="inferred from homology"/>
<gene>
    <name evidence="18" type="primary">pgsA</name>
    <name evidence="18" type="ORF">ENW00_04875</name>
</gene>
<evidence type="ECO:0000256" key="15">
    <source>
        <dbReference type="NCBIfam" id="TIGR00560"/>
    </source>
</evidence>
<evidence type="ECO:0000256" key="8">
    <source>
        <dbReference type="ARBA" id="ARBA00022692"/>
    </source>
</evidence>
<dbReference type="InterPro" id="IPR004570">
    <property type="entry name" value="Phosphatidylglycerol_P_synth"/>
</dbReference>
<dbReference type="InterPro" id="IPR000462">
    <property type="entry name" value="CDP-OH_P_trans"/>
</dbReference>
<dbReference type="GO" id="GO:0008444">
    <property type="term" value="F:CDP-diacylglycerol-glycerol-3-phosphate 3-phosphatidyltransferase activity"/>
    <property type="evidence" value="ECO:0007669"/>
    <property type="project" value="UniProtKB-UniRule"/>
</dbReference>
<dbReference type="AlphaFoldDB" id="A0A7C3RKQ5"/>
<evidence type="ECO:0000313" key="18">
    <source>
        <dbReference type="EMBL" id="HFX13483.1"/>
    </source>
</evidence>
<comment type="catalytic activity">
    <reaction evidence="14">
        <text>a CDP-1,2-diacyl-sn-glycerol + sn-glycerol 3-phosphate = a 1,2-diacyl-sn-glycero-3-phospho-(1'-sn-glycero-3'-phosphate) + CMP + H(+)</text>
        <dbReference type="Rhea" id="RHEA:12593"/>
        <dbReference type="ChEBI" id="CHEBI:15378"/>
        <dbReference type="ChEBI" id="CHEBI:57597"/>
        <dbReference type="ChEBI" id="CHEBI:58332"/>
        <dbReference type="ChEBI" id="CHEBI:60110"/>
        <dbReference type="ChEBI" id="CHEBI:60377"/>
        <dbReference type="EC" id="2.7.8.5"/>
    </reaction>
</comment>
<comment type="pathway">
    <text evidence="2">Phospholipid metabolism; phosphatidylglycerol biosynthesis; phosphatidylglycerol from CDP-diacylglycerol: step 1/2.</text>
</comment>
<feature type="transmembrane region" description="Helical" evidence="17">
    <location>
        <begin position="12"/>
        <end position="38"/>
    </location>
</feature>
<dbReference type="PROSITE" id="PS00379">
    <property type="entry name" value="CDP_ALCOHOL_P_TRANSF"/>
    <property type="match status" value="1"/>
</dbReference>
<sequence>MNIPNFLTIFRIFLTFPILLLFPKSPFLSFALFLLAILTDYLDGEIARRYNKISNLGKFLDPLADKILVISVLIYFVSMNLISPWIVIFILFREFMVTGLRMALLQKNIILPALRSGKIKTVFQDMAIIFFILSLPLKEYLIGIALILTLYSGAYYFYKYGKEIF</sequence>
<dbReference type="PIRSF" id="PIRSF000847">
    <property type="entry name" value="Phos_ph_gly_syn"/>
    <property type="match status" value="1"/>
</dbReference>
<dbReference type="PANTHER" id="PTHR14269">
    <property type="entry name" value="CDP-DIACYLGLYCEROL--GLYCEROL-3-PHOSPHATE 3-PHOSPHATIDYLTRANSFERASE-RELATED"/>
    <property type="match status" value="1"/>
</dbReference>
<name>A0A7C3RKQ5_DICTH</name>
<keyword evidence="9 17" id="KW-1133">Transmembrane helix</keyword>
<evidence type="ECO:0000256" key="6">
    <source>
        <dbReference type="ARBA" id="ARBA00022516"/>
    </source>
</evidence>
<evidence type="ECO:0000256" key="3">
    <source>
        <dbReference type="ARBA" id="ARBA00010441"/>
    </source>
</evidence>
<evidence type="ECO:0000256" key="7">
    <source>
        <dbReference type="ARBA" id="ARBA00022679"/>
    </source>
</evidence>
<keyword evidence="11 17" id="KW-0472">Membrane</keyword>
<dbReference type="PANTHER" id="PTHR14269:SF62">
    <property type="entry name" value="CDP-DIACYLGLYCEROL--GLYCEROL-3-PHOSPHATE 3-PHOSPHATIDYLTRANSFERASE 1, CHLOROPLASTIC"/>
    <property type="match status" value="1"/>
</dbReference>
<evidence type="ECO:0000256" key="4">
    <source>
        <dbReference type="ARBA" id="ARBA00013170"/>
    </source>
</evidence>
<organism evidence="18">
    <name type="scientific">Dictyoglomus thermophilum</name>
    <dbReference type="NCBI Taxonomy" id="14"/>
    <lineage>
        <taxon>Bacteria</taxon>
        <taxon>Pseudomonadati</taxon>
        <taxon>Dictyoglomota</taxon>
        <taxon>Dictyoglomia</taxon>
        <taxon>Dictyoglomales</taxon>
        <taxon>Dictyoglomaceae</taxon>
        <taxon>Dictyoglomus</taxon>
    </lineage>
</organism>
<dbReference type="EMBL" id="DTIN01000014">
    <property type="protein sequence ID" value="HFX13483.1"/>
    <property type="molecule type" value="Genomic_DNA"/>
</dbReference>
<dbReference type="InterPro" id="IPR043130">
    <property type="entry name" value="CDP-OH_PTrfase_TM_dom"/>
</dbReference>
<dbReference type="GO" id="GO:0046474">
    <property type="term" value="P:glycerophospholipid biosynthetic process"/>
    <property type="evidence" value="ECO:0007669"/>
    <property type="project" value="TreeGrafter"/>
</dbReference>
<dbReference type="EC" id="2.7.8.5" evidence="4 15"/>
<dbReference type="GO" id="GO:0016020">
    <property type="term" value="C:membrane"/>
    <property type="evidence" value="ECO:0007669"/>
    <property type="project" value="UniProtKB-SubCell"/>
</dbReference>
<protein>
    <recommendedName>
        <fullName evidence="5 15">CDP-diacylglycerol--glycerol-3-phosphate 3-phosphatidyltransferase</fullName>
        <ecNumber evidence="4 15">2.7.8.5</ecNumber>
    </recommendedName>
</protein>
<dbReference type="InterPro" id="IPR048254">
    <property type="entry name" value="CDP_ALCOHOL_P_TRANSF_CS"/>
</dbReference>
<dbReference type="NCBIfam" id="TIGR00560">
    <property type="entry name" value="pgsA"/>
    <property type="match status" value="1"/>
</dbReference>
<keyword evidence="13" id="KW-1208">Phospholipid metabolism</keyword>
<dbReference type="Gene3D" id="1.20.120.1760">
    <property type="match status" value="1"/>
</dbReference>
<evidence type="ECO:0000256" key="12">
    <source>
        <dbReference type="ARBA" id="ARBA00023209"/>
    </source>
</evidence>
<accession>A0A7C3RKQ5</accession>
<keyword evidence="10" id="KW-0443">Lipid metabolism</keyword>
<evidence type="ECO:0000256" key="17">
    <source>
        <dbReference type="SAM" id="Phobius"/>
    </source>
</evidence>
<comment type="subcellular location">
    <subcellularLocation>
        <location evidence="1">Membrane</location>
        <topology evidence="1">Multi-pass membrane protein</topology>
    </subcellularLocation>
</comment>
<feature type="transmembrane region" description="Helical" evidence="17">
    <location>
        <begin position="67"/>
        <end position="92"/>
    </location>
</feature>
<evidence type="ECO:0000256" key="10">
    <source>
        <dbReference type="ARBA" id="ARBA00023098"/>
    </source>
</evidence>
<evidence type="ECO:0000256" key="13">
    <source>
        <dbReference type="ARBA" id="ARBA00023264"/>
    </source>
</evidence>
<dbReference type="Pfam" id="PF01066">
    <property type="entry name" value="CDP-OH_P_transf"/>
    <property type="match status" value="1"/>
</dbReference>
<evidence type="ECO:0000256" key="5">
    <source>
        <dbReference type="ARBA" id="ARBA00014944"/>
    </source>
</evidence>
<evidence type="ECO:0000256" key="14">
    <source>
        <dbReference type="ARBA" id="ARBA00048586"/>
    </source>
</evidence>
<keyword evidence="6" id="KW-0444">Lipid biosynthesis</keyword>